<reference evidence="2" key="1">
    <citation type="journal article" date="2020" name="Stud. Mycol.">
        <title>101 Dothideomycetes genomes: a test case for predicting lifestyles and emergence of pathogens.</title>
        <authorList>
            <person name="Haridas S."/>
            <person name="Albert R."/>
            <person name="Binder M."/>
            <person name="Bloem J."/>
            <person name="Labutti K."/>
            <person name="Salamov A."/>
            <person name="Andreopoulos B."/>
            <person name="Baker S."/>
            <person name="Barry K."/>
            <person name="Bills G."/>
            <person name="Bluhm B."/>
            <person name="Cannon C."/>
            <person name="Castanera R."/>
            <person name="Culley D."/>
            <person name="Daum C."/>
            <person name="Ezra D."/>
            <person name="Gonzalez J."/>
            <person name="Henrissat B."/>
            <person name="Kuo A."/>
            <person name="Liang C."/>
            <person name="Lipzen A."/>
            <person name="Lutzoni F."/>
            <person name="Magnuson J."/>
            <person name="Mondo S."/>
            <person name="Nolan M."/>
            <person name="Ohm R."/>
            <person name="Pangilinan J."/>
            <person name="Park H.-J."/>
            <person name="Ramirez L."/>
            <person name="Alfaro M."/>
            <person name="Sun H."/>
            <person name="Tritt A."/>
            <person name="Yoshinaga Y."/>
            <person name="Zwiers L.-H."/>
            <person name="Turgeon B."/>
            <person name="Goodwin S."/>
            <person name="Spatafora J."/>
            <person name="Crous P."/>
            <person name="Grigoriev I."/>
        </authorList>
    </citation>
    <scope>NUCLEOTIDE SEQUENCE</scope>
    <source>
        <strain evidence="2">CBS 130266</strain>
    </source>
</reference>
<dbReference type="Gene3D" id="3.60.60.10">
    <property type="entry name" value="Penicillin V Acylase, Chain A"/>
    <property type="match status" value="1"/>
</dbReference>
<dbReference type="NCBIfam" id="NF040521">
    <property type="entry name" value="C45_proenzyme"/>
    <property type="match status" value="1"/>
</dbReference>
<dbReference type="AlphaFoldDB" id="A0A9P4U1M0"/>
<dbReference type="Pfam" id="PF03417">
    <property type="entry name" value="AAT"/>
    <property type="match status" value="1"/>
</dbReference>
<dbReference type="PANTHER" id="PTHR34180:SF1">
    <property type="entry name" value="BETA-ALANYL-DOPAMINE_CARCININE HYDROLASE"/>
    <property type="match status" value="1"/>
</dbReference>
<evidence type="ECO:0000313" key="2">
    <source>
        <dbReference type="EMBL" id="KAF2433985.1"/>
    </source>
</evidence>
<comment type="caution">
    <text evidence="2">The sequence shown here is derived from an EMBL/GenBank/DDBJ whole genome shotgun (WGS) entry which is preliminary data.</text>
</comment>
<evidence type="ECO:0000313" key="3">
    <source>
        <dbReference type="Proteomes" id="UP000800235"/>
    </source>
</evidence>
<gene>
    <name evidence="2" type="ORF">EJ08DRAFT_582927</name>
</gene>
<feature type="domain" description="Peptidase C45 hydrolase" evidence="1">
    <location>
        <begin position="110"/>
        <end position="333"/>
    </location>
</feature>
<dbReference type="PANTHER" id="PTHR34180">
    <property type="entry name" value="PEPTIDASE C45"/>
    <property type="match status" value="1"/>
</dbReference>
<organism evidence="2 3">
    <name type="scientific">Tothia fuscella</name>
    <dbReference type="NCBI Taxonomy" id="1048955"/>
    <lineage>
        <taxon>Eukaryota</taxon>
        <taxon>Fungi</taxon>
        <taxon>Dikarya</taxon>
        <taxon>Ascomycota</taxon>
        <taxon>Pezizomycotina</taxon>
        <taxon>Dothideomycetes</taxon>
        <taxon>Pleosporomycetidae</taxon>
        <taxon>Venturiales</taxon>
        <taxon>Cylindrosympodiaceae</taxon>
        <taxon>Tothia</taxon>
    </lineage>
</organism>
<accession>A0A9P4U1M0</accession>
<dbReference type="InterPro" id="IPR047801">
    <property type="entry name" value="Peptidase_C45"/>
</dbReference>
<name>A0A9P4U1M0_9PEZI</name>
<sequence length="346" mass="38136">MLEVTCTGTPFEMGRIHGQFASLQISRTLKFYEQKFKDNSNLTWPEVEETALKFTPFLNSKFPDCLSEMEGIAAGSSQNLASILALNVRTEITYGLMKDDGCTTFACKIPNESFLAQNWDWQVEQKENLIVLTIARFDKPSVKMITEAGIIGKIGLNDAGVGVCLNAITARGLDVNRLPVHLGLRLCLDSKSKDEAVAAIERVGIAAACTICVADISGAVALECSSKGIQKLDMDEKGRLYHSNHFLKEQQDVVDKVLPHDTLERIKRIEVLADGMSAEDVNIERIAELLKDGENVPTAICRAKGGKSNSATIFSIVSDLTKRRAQVILGRPTEPEKKFWLEFTPN</sequence>
<dbReference type="Gene3D" id="1.10.10.2120">
    <property type="match status" value="1"/>
</dbReference>
<dbReference type="EMBL" id="MU007018">
    <property type="protein sequence ID" value="KAF2433985.1"/>
    <property type="molecule type" value="Genomic_DNA"/>
</dbReference>
<dbReference type="InterPro" id="IPR047794">
    <property type="entry name" value="C45_proenzyme-like"/>
</dbReference>
<proteinExistence type="predicted"/>
<keyword evidence="3" id="KW-1185">Reference proteome</keyword>
<dbReference type="InterPro" id="IPR005079">
    <property type="entry name" value="Peptidase_C45_hydrolase"/>
</dbReference>
<dbReference type="OrthoDB" id="189997at2759"/>
<evidence type="ECO:0000259" key="1">
    <source>
        <dbReference type="Pfam" id="PF03417"/>
    </source>
</evidence>
<dbReference type="Proteomes" id="UP000800235">
    <property type="component" value="Unassembled WGS sequence"/>
</dbReference>
<protein>
    <submittedName>
        <fullName evidence="2">AAT-domain-containing protein</fullName>
    </submittedName>
</protein>